<sequence>MASHSRISKIALSIAAAFSTGLTILPPASYAQSTVASAPDSVQSARTAPLSDAQLEQLVAPIALYPDALLSQILMASTYPLEVVEAARWRKAHPDLQGDALEDALNGQDWDPSVKSLVAFPSVLEMMNDRISWTSNLGDTFLAQQDSLMDSVQRLRSRAQAAGNLKSSSEQTVTVVPEGGSTVIRIEPAQPEVVYVPTYNPLVVYGPWPYPAYEPFYWYPPGYAVAAGVAISFGIGLFVGHALWGGYDWHRHSVRVVNVVNYNGFNHTHYRSVSWSHDPYHRRGVGYGDRAVGARMYHGDPGRHFAARENFRPRADAYRADLNRGGGWHGQGGRPGEGSGGGPRFGGDRGAGPSSHGAAGPDRTGGPDRSAGTPGRGLGPDRSSAGPSGGRASPDRGSQSERAAASQRGSGSGGMSGFGRAATRSPGTDGPAASSRGVGGGGWNGNGSVARTGGRSDGGGTPRMGGGSAGERGGFGGGRSGGERGGFGGGGSGGERGSFGGGGGHGGFGGGSGGHGGGGHGGGGHGRG</sequence>
<feature type="region of interest" description="Disordered" evidence="1">
    <location>
        <begin position="322"/>
        <end position="528"/>
    </location>
</feature>
<feature type="compositionally biased region" description="Gly residues" evidence="1">
    <location>
        <begin position="324"/>
        <end position="350"/>
    </location>
</feature>
<feature type="compositionally biased region" description="Low complexity" evidence="1">
    <location>
        <begin position="351"/>
        <end position="361"/>
    </location>
</feature>
<dbReference type="Pfam" id="PF11737">
    <property type="entry name" value="DUF3300"/>
    <property type="match status" value="1"/>
</dbReference>
<evidence type="ECO:0000256" key="1">
    <source>
        <dbReference type="SAM" id="MobiDB-lite"/>
    </source>
</evidence>
<dbReference type="EMBL" id="BAABFO010000001">
    <property type="protein sequence ID" value="GAA4321633.1"/>
    <property type="molecule type" value="Genomic_DNA"/>
</dbReference>
<feature type="signal peptide" evidence="2">
    <location>
        <begin position="1"/>
        <end position="31"/>
    </location>
</feature>
<evidence type="ECO:0000313" key="3">
    <source>
        <dbReference type="EMBL" id="GAA4321633.1"/>
    </source>
</evidence>
<reference evidence="4" key="1">
    <citation type="journal article" date="2019" name="Int. J. Syst. Evol. Microbiol.">
        <title>The Global Catalogue of Microorganisms (GCM) 10K type strain sequencing project: providing services to taxonomists for standard genome sequencing and annotation.</title>
        <authorList>
            <consortium name="The Broad Institute Genomics Platform"/>
            <consortium name="The Broad Institute Genome Sequencing Center for Infectious Disease"/>
            <person name="Wu L."/>
            <person name="Ma J."/>
        </authorList>
    </citation>
    <scope>NUCLEOTIDE SEQUENCE [LARGE SCALE GENOMIC DNA]</scope>
    <source>
        <strain evidence="4">JCM 17666</strain>
    </source>
</reference>
<accession>A0ABP8GC86</accession>
<keyword evidence="4" id="KW-1185">Reference proteome</keyword>
<evidence type="ECO:0008006" key="5">
    <source>
        <dbReference type="Google" id="ProtNLM"/>
    </source>
</evidence>
<feature type="chain" id="PRO_5045982141" description="DUF3300 domain-containing protein" evidence="2">
    <location>
        <begin position="32"/>
        <end position="528"/>
    </location>
</feature>
<proteinExistence type="predicted"/>
<evidence type="ECO:0000256" key="2">
    <source>
        <dbReference type="SAM" id="SignalP"/>
    </source>
</evidence>
<organism evidence="3 4">
    <name type="scientific">Pigmentiphaga soli</name>
    <dbReference type="NCBI Taxonomy" id="1007095"/>
    <lineage>
        <taxon>Bacteria</taxon>
        <taxon>Pseudomonadati</taxon>
        <taxon>Pseudomonadota</taxon>
        <taxon>Betaproteobacteria</taxon>
        <taxon>Burkholderiales</taxon>
        <taxon>Alcaligenaceae</taxon>
        <taxon>Pigmentiphaga</taxon>
    </lineage>
</organism>
<gene>
    <name evidence="3" type="ORF">GCM10023144_01010</name>
</gene>
<dbReference type="Proteomes" id="UP001501671">
    <property type="component" value="Unassembled WGS sequence"/>
</dbReference>
<comment type="caution">
    <text evidence="3">The sequence shown here is derived from an EMBL/GenBank/DDBJ whole genome shotgun (WGS) entry which is preliminary data.</text>
</comment>
<dbReference type="RefSeq" id="WP_345245217.1">
    <property type="nucleotide sequence ID" value="NZ_BAABFO010000001.1"/>
</dbReference>
<dbReference type="PANTHER" id="PTHR40269">
    <property type="entry name" value="OUTER MEMBRANE PROTEIN-RELATED"/>
    <property type="match status" value="1"/>
</dbReference>
<keyword evidence="2" id="KW-0732">Signal</keyword>
<feature type="compositionally biased region" description="Gly residues" evidence="1">
    <location>
        <begin position="455"/>
        <end position="528"/>
    </location>
</feature>
<dbReference type="InterPro" id="IPR021728">
    <property type="entry name" value="DUF3300"/>
</dbReference>
<protein>
    <recommendedName>
        <fullName evidence="5">DUF3300 domain-containing protein</fullName>
    </recommendedName>
</protein>
<feature type="compositionally biased region" description="Low complexity" evidence="1">
    <location>
        <begin position="380"/>
        <end position="409"/>
    </location>
</feature>
<dbReference type="PANTHER" id="PTHR40269:SF1">
    <property type="entry name" value="OUTER MEMBRANE PROTEIN"/>
    <property type="match status" value="1"/>
</dbReference>
<evidence type="ECO:0000313" key="4">
    <source>
        <dbReference type="Proteomes" id="UP001501671"/>
    </source>
</evidence>
<name>A0ABP8GC86_9BURK</name>